<dbReference type="PROSITE" id="PS00690">
    <property type="entry name" value="DEAH_ATP_HELICASE"/>
    <property type="match status" value="1"/>
</dbReference>
<dbReference type="InterPro" id="IPR007502">
    <property type="entry name" value="Helicase-assoc_dom"/>
</dbReference>
<keyword evidence="3" id="KW-0547">Nucleotide-binding</keyword>
<dbReference type="Pfam" id="PF00271">
    <property type="entry name" value="Helicase_C"/>
    <property type="match status" value="1"/>
</dbReference>
<feature type="region of interest" description="Disordered" evidence="10">
    <location>
        <begin position="1"/>
        <end position="118"/>
    </location>
</feature>
<dbReference type="FunFam" id="3.40.50.300:FF:001148">
    <property type="entry name" value="Pre-mRNA-splicing factor ATP-dependent RNA helicase DHX15/PRP43"/>
    <property type="match status" value="1"/>
</dbReference>
<comment type="similarity">
    <text evidence="8">Belongs to the DEAD box helicase family. DEAH subfamily. DDX15/PRP43 sub-subfamily.</text>
</comment>
<dbReference type="VEuPathDB" id="ToxoDB:CSUI_006393"/>
<dbReference type="GO" id="GO:0006397">
    <property type="term" value="P:mRNA processing"/>
    <property type="evidence" value="ECO:0007669"/>
    <property type="project" value="UniProtKB-KW"/>
</dbReference>
<evidence type="ECO:0000313" key="14">
    <source>
        <dbReference type="Proteomes" id="UP000221165"/>
    </source>
</evidence>
<evidence type="ECO:0000256" key="8">
    <source>
        <dbReference type="ARBA" id="ARBA00024333"/>
    </source>
</evidence>
<dbReference type="Pfam" id="PF00270">
    <property type="entry name" value="DEAD"/>
    <property type="match status" value="1"/>
</dbReference>
<dbReference type="Proteomes" id="UP000221165">
    <property type="component" value="Unassembled WGS sequence"/>
</dbReference>
<evidence type="ECO:0000256" key="5">
    <source>
        <dbReference type="ARBA" id="ARBA00022806"/>
    </source>
</evidence>
<dbReference type="InterPro" id="IPR011545">
    <property type="entry name" value="DEAD/DEAH_box_helicase_dom"/>
</dbReference>
<feature type="compositionally biased region" description="Polar residues" evidence="10">
    <location>
        <begin position="146"/>
        <end position="173"/>
    </location>
</feature>
<evidence type="ECO:0000256" key="2">
    <source>
        <dbReference type="ARBA" id="ARBA00022664"/>
    </source>
</evidence>
<keyword evidence="4" id="KW-0378">Hydrolase</keyword>
<dbReference type="Pfam" id="PF21010">
    <property type="entry name" value="HA2_C"/>
    <property type="match status" value="1"/>
</dbReference>
<dbReference type="SUPFAM" id="SSF52540">
    <property type="entry name" value="P-loop containing nucleoside triphosphate hydrolases"/>
    <property type="match status" value="1"/>
</dbReference>
<keyword evidence="7" id="KW-0508">mRNA splicing</keyword>
<dbReference type="Gene3D" id="3.40.50.300">
    <property type="entry name" value="P-loop containing nucleotide triphosphate hydrolases"/>
    <property type="match status" value="2"/>
</dbReference>
<dbReference type="GO" id="GO:0008380">
    <property type="term" value="P:RNA splicing"/>
    <property type="evidence" value="ECO:0007669"/>
    <property type="project" value="UniProtKB-KW"/>
</dbReference>
<feature type="region of interest" description="Disordered" evidence="10">
    <location>
        <begin position="136"/>
        <end position="173"/>
    </location>
</feature>
<dbReference type="GO" id="GO:0005524">
    <property type="term" value="F:ATP binding"/>
    <property type="evidence" value="ECO:0007669"/>
    <property type="project" value="UniProtKB-KW"/>
</dbReference>
<dbReference type="Gene3D" id="1.20.120.1080">
    <property type="match status" value="1"/>
</dbReference>
<dbReference type="RefSeq" id="XP_067921468.1">
    <property type="nucleotide sequence ID" value="XM_068066553.1"/>
</dbReference>
<evidence type="ECO:0000256" key="10">
    <source>
        <dbReference type="SAM" id="MobiDB-lite"/>
    </source>
</evidence>
<dbReference type="GO" id="GO:0003724">
    <property type="term" value="F:RNA helicase activity"/>
    <property type="evidence" value="ECO:0007669"/>
    <property type="project" value="UniProtKB-EC"/>
</dbReference>
<accession>A0A2C6KU74</accession>
<dbReference type="Pfam" id="PF04408">
    <property type="entry name" value="WHD_HA2"/>
    <property type="match status" value="1"/>
</dbReference>
<dbReference type="AlphaFoldDB" id="A0A2C6KU74"/>
<feature type="region of interest" description="Disordered" evidence="10">
    <location>
        <begin position="916"/>
        <end position="953"/>
    </location>
</feature>
<dbReference type="FunFam" id="3.40.50.300:FF:000007">
    <property type="entry name" value="Pre-mRNA-splicing factor ATP-dependent RNA helicase"/>
    <property type="match status" value="1"/>
</dbReference>
<keyword evidence="5 13" id="KW-0347">Helicase</keyword>
<keyword evidence="14" id="KW-1185">Reference proteome</keyword>
<dbReference type="InterPro" id="IPR003593">
    <property type="entry name" value="AAA+_ATPase"/>
</dbReference>
<evidence type="ECO:0000256" key="1">
    <source>
        <dbReference type="ARBA" id="ARBA00012552"/>
    </source>
</evidence>
<evidence type="ECO:0000313" key="13">
    <source>
        <dbReference type="EMBL" id="PHJ19772.1"/>
    </source>
</evidence>
<dbReference type="InterPro" id="IPR042035">
    <property type="entry name" value="DEAH_win-hel_dom"/>
</dbReference>
<reference evidence="13 14" key="1">
    <citation type="journal article" date="2017" name="Int. J. Parasitol.">
        <title>The genome of the protozoan parasite Cystoisospora suis and a reverse vaccinology approach to identify vaccine candidates.</title>
        <authorList>
            <person name="Palmieri N."/>
            <person name="Shrestha A."/>
            <person name="Ruttkowski B."/>
            <person name="Beck T."/>
            <person name="Vogl C."/>
            <person name="Tomley F."/>
            <person name="Blake D.P."/>
            <person name="Joachim A."/>
        </authorList>
    </citation>
    <scope>NUCLEOTIDE SEQUENCE [LARGE SCALE GENOMIC DNA]</scope>
    <source>
        <strain evidence="13 14">Wien I</strain>
    </source>
</reference>
<dbReference type="SMART" id="SM00487">
    <property type="entry name" value="DEXDc"/>
    <property type="match status" value="1"/>
</dbReference>
<dbReference type="Gene3D" id="1.10.10.2130">
    <property type="entry name" value="DEAH helicase family, winged-helix domain"/>
    <property type="match status" value="1"/>
</dbReference>
<dbReference type="PROSITE" id="PS51194">
    <property type="entry name" value="HELICASE_CTER"/>
    <property type="match status" value="1"/>
</dbReference>
<keyword evidence="6" id="KW-0067">ATP-binding</keyword>
<name>A0A2C6KU74_9APIC</name>
<feature type="compositionally biased region" description="Basic and acidic residues" evidence="10">
    <location>
        <begin position="648"/>
        <end position="662"/>
    </location>
</feature>
<dbReference type="InterPro" id="IPR002464">
    <property type="entry name" value="DNA/RNA_helicase_DEAH_CS"/>
</dbReference>
<comment type="caution">
    <text evidence="13">The sequence shown here is derived from an EMBL/GenBank/DDBJ whole genome shotgun (WGS) entry which is preliminary data.</text>
</comment>
<comment type="catalytic activity">
    <reaction evidence="9">
        <text>ATP + H2O = ADP + phosphate + H(+)</text>
        <dbReference type="Rhea" id="RHEA:13065"/>
        <dbReference type="ChEBI" id="CHEBI:15377"/>
        <dbReference type="ChEBI" id="CHEBI:15378"/>
        <dbReference type="ChEBI" id="CHEBI:30616"/>
        <dbReference type="ChEBI" id="CHEBI:43474"/>
        <dbReference type="ChEBI" id="CHEBI:456216"/>
        <dbReference type="EC" id="3.6.4.13"/>
    </reaction>
</comment>
<dbReference type="SMART" id="SM00382">
    <property type="entry name" value="AAA"/>
    <property type="match status" value="1"/>
</dbReference>
<evidence type="ECO:0000256" key="4">
    <source>
        <dbReference type="ARBA" id="ARBA00022801"/>
    </source>
</evidence>
<dbReference type="EMBL" id="MIGC01003227">
    <property type="protein sequence ID" value="PHJ19772.1"/>
    <property type="molecule type" value="Genomic_DNA"/>
</dbReference>
<dbReference type="GO" id="GO:0016787">
    <property type="term" value="F:hydrolase activity"/>
    <property type="evidence" value="ECO:0007669"/>
    <property type="project" value="UniProtKB-KW"/>
</dbReference>
<dbReference type="InterPro" id="IPR001650">
    <property type="entry name" value="Helicase_C-like"/>
</dbReference>
<keyword evidence="2" id="KW-0507">mRNA processing</keyword>
<evidence type="ECO:0000256" key="6">
    <source>
        <dbReference type="ARBA" id="ARBA00022840"/>
    </source>
</evidence>
<dbReference type="Pfam" id="PF07717">
    <property type="entry name" value="OB_NTP_bind"/>
    <property type="match status" value="1"/>
</dbReference>
<dbReference type="CDD" id="cd18791">
    <property type="entry name" value="SF2_C_RHA"/>
    <property type="match status" value="1"/>
</dbReference>
<feature type="domain" description="Helicase ATP-binding" evidence="11">
    <location>
        <begin position="245"/>
        <end position="408"/>
    </location>
</feature>
<evidence type="ECO:0000259" key="12">
    <source>
        <dbReference type="PROSITE" id="PS51194"/>
    </source>
</evidence>
<feature type="compositionally biased region" description="Low complexity" evidence="10">
    <location>
        <begin position="83"/>
        <end position="94"/>
    </location>
</feature>
<evidence type="ECO:0000256" key="9">
    <source>
        <dbReference type="ARBA" id="ARBA00047984"/>
    </source>
</evidence>
<organism evidence="13 14">
    <name type="scientific">Cystoisospora suis</name>
    <dbReference type="NCBI Taxonomy" id="483139"/>
    <lineage>
        <taxon>Eukaryota</taxon>
        <taxon>Sar</taxon>
        <taxon>Alveolata</taxon>
        <taxon>Apicomplexa</taxon>
        <taxon>Conoidasida</taxon>
        <taxon>Coccidia</taxon>
        <taxon>Eucoccidiorida</taxon>
        <taxon>Eimeriorina</taxon>
        <taxon>Sarcocystidae</taxon>
        <taxon>Cystoisospora</taxon>
    </lineage>
</organism>
<dbReference type="SMART" id="SM00490">
    <property type="entry name" value="HELICc"/>
    <property type="match status" value="1"/>
</dbReference>
<dbReference type="PROSITE" id="PS51192">
    <property type="entry name" value="HELICASE_ATP_BIND_1"/>
    <property type="match status" value="1"/>
</dbReference>
<evidence type="ECO:0000256" key="7">
    <source>
        <dbReference type="ARBA" id="ARBA00023187"/>
    </source>
</evidence>
<protein>
    <recommendedName>
        <fullName evidence="1">RNA helicase</fullName>
        <ecNumber evidence="1">3.6.4.13</ecNumber>
    </recommendedName>
</protein>
<feature type="compositionally biased region" description="Basic and acidic residues" evidence="10">
    <location>
        <begin position="22"/>
        <end position="38"/>
    </location>
</feature>
<dbReference type="EC" id="3.6.4.13" evidence="1"/>
<proteinExistence type="inferred from homology"/>
<gene>
    <name evidence="13" type="ORF">CSUI_006393</name>
</gene>
<dbReference type="SMART" id="SM00847">
    <property type="entry name" value="HA2"/>
    <property type="match status" value="1"/>
</dbReference>
<sequence>MDAPPPKLDLGSKKRSLGTGFDSRDGDDSADSRGDFSRRRLGGGGFSSSPPPSSSSSSSFSDSNHSSSHHSGSGGVYTPQTTSSNFSSAPPSSAYTNPTSGSAGGYPHPNSSSSSSSYWDGTASLGFPGGPQTSSNFSNFSSSSNGTSLPTSHLNNGSLFTTQPPTSTGGFSSFPPSATGTVAAAAVSAAAAAVTSGVCTPYVPPPGGVPEGINPFTGQPFTSRYYKILEGRKKLPSWNAKKNFLKLVKRNRTVILVGETGSGKTTQMTQFLLDAGMHQGKCIACTQPRRVAAMSVAQRVADEMDVELGKEVGYTIRFEDKSSPQTILKYMTDGMLLREAMADPLLERYSVVVLDEAHERTLATDVLFGLLKEVCKNRPTLKMVVMSATLDARKFQQYFDDAPILNVPGRMHPVEIFYTPQPEKDYLEACIRTAIQIHISEPPGDMLIFLTGEEEIEQTKRELEKLAQRHSDSGELMVVPLYSSLPPAMQQRIFEPPPGPKYEGGKPGRKCVVSTNIAETSITIDGIVYVIDPGFSKQKVYNPRARVESLLVSPISKASAQQRAGRAGRTRPGKCFRLYTEKAFEKELVEQTYPEILRSNLGSVVITLKKLGIDDLVHFDFMDPPAPETLMRALEQVGDTKLSTGGGEKNDSDEKEKEKERKKDRRDVEVYLNYLGALDDEGELSQEGESMAEFPLDPQLAKALVDSCKYDCSKEMLSIAAMLSVPLTFLRPKEKSREADAAKSRFCHLDGDHLTLLNVFHAYIQHGGGNVDLEKQFCFDNFLNPRSLASAKNVRTQLQRTMERLSLPLNSTPYTSKDYYTNIRKALVAGFFMQVAHLQRSGHYLTVKDNQTVALHPSTVLDHKPEWVLYHEYVLTSKNFIRTITQVRGEWLLEIAPHFYNPEEFPESDAKNVLKKLIDKQKKDQQKASAAAQGGGSSNRNTNGTGTTATGSV</sequence>
<dbReference type="PANTHER" id="PTHR18934">
    <property type="entry name" value="ATP-DEPENDENT RNA HELICASE"/>
    <property type="match status" value="1"/>
</dbReference>
<dbReference type="PANTHER" id="PTHR18934:SF109">
    <property type="entry name" value="ATP-DEPENDENT RNA HELICASE DHX15 HOMOLOG"/>
    <property type="match status" value="1"/>
</dbReference>
<dbReference type="InterPro" id="IPR011709">
    <property type="entry name" value="DEAD-box_helicase_OB_fold"/>
</dbReference>
<feature type="compositionally biased region" description="Low complexity" evidence="10">
    <location>
        <begin position="927"/>
        <end position="953"/>
    </location>
</feature>
<evidence type="ECO:0000259" key="11">
    <source>
        <dbReference type="PROSITE" id="PS51192"/>
    </source>
</evidence>
<dbReference type="InterPro" id="IPR048333">
    <property type="entry name" value="HA2_WH"/>
</dbReference>
<feature type="domain" description="Helicase C-terminal" evidence="12">
    <location>
        <begin position="434"/>
        <end position="612"/>
    </location>
</feature>
<dbReference type="InterPro" id="IPR014001">
    <property type="entry name" value="Helicase_ATP-bd"/>
</dbReference>
<dbReference type="CDD" id="cd17973">
    <property type="entry name" value="DEXHc_DHX15"/>
    <property type="match status" value="1"/>
</dbReference>
<feature type="region of interest" description="Disordered" evidence="10">
    <location>
        <begin position="639"/>
        <end position="662"/>
    </location>
</feature>
<dbReference type="GeneID" id="94429764"/>
<feature type="compositionally biased region" description="Low complexity" evidence="10">
    <location>
        <begin position="54"/>
        <end position="71"/>
    </location>
</feature>
<dbReference type="GO" id="GO:0003723">
    <property type="term" value="F:RNA binding"/>
    <property type="evidence" value="ECO:0007669"/>
    <property type="project" value="TreeGrafter"/>
</dbReference>
<feature type="compositionally biased region" description="Low complexity" evidence="10">
    <location>
        <begin position="136"/>
        <end position="145"/>
    </location>
</feature>
<dbReference type="InterPro" id="IPR044756">
    <property type="entry name" value="DHX15_DEXHc"/>
</dbReference>
<evidence type="ECO:0000256" key="3">
    <source>
        <dbReference type="ARBA" id="ARBA00022741"/>
    </source>
</evidence>
<feature type="compositionally biased region" description="Basic and acidic residues" evidence="10">
    <location>
        <begin position="916"/>
        <end position="926"/>
    </location>
</feature>
<dbReference type="OrthoDB" id="10253254at2759"/>
<dbReference type="InterPro" id="IPR027417">
    <property type="entry name" value="P-loop_NTPase"/>
</dbReference>
<dbReference type="FunFam" id="1.10.10.2130:FF:000001">
    <property type="entry name" value="Pre-mRNA-splicing factor ATP-dependent RNA helicase"/>
    <property type="match status" value="1"/>
</dbReference>